<evidence type="ECO:0000259" key="1">
    <source>
        <dbReference type="Pfam" id="PF01658"/>
    </source>
</evidence>
<protein>
    <recommendedName>
        <fullName evidence="1">Myo-inositol-1-phosphate synthase GAPDH-like domain-containing protein</fullName>
    </recommendedName>
</protein>
<dbReference type="Gene3D" id="3.40.50.720">
    <property type="entry name" value="NAD(P)-binding Rossmann-like Domain"/>
    <property type="match status" value="2"/>
</dbReference>
<dbReference type="SUPFAM" id="SSF55347">
    <property type="entry name" value="Glyceraldehyde-3-phosphate dehydrogenase-like, C-terminal domain"/>
    <property type="match status" value="1"/>
</dbReference>
<reference evidence="2" key="1">
    <citation type="journal article" date="2014" name="Front. Microbiol.">
        <title>High frequency of phylogenetically diverse reductive dehalogenase-homologous genes in deep subseafloor sedimentary metagenomes.</title>
        <authorList>
            <person name="Kawai M."/>
            <person name="Futagami T."/>
            <person name="Toyoda A."/>
            <person name="Takaki Y."/>
            <person name="Nishi S."/>
            <person name="Hori S."/>
            <person name="Arai W."/>
            <person name="Tsubouchi T."/>
            <person name="Morono Y."/>
            <person name="Uchiyama I."/>
            <person name="Ito T."/>
            <person name="Fujiyama A."/>
            <person name="Inagaki F."/>
            <person name="Takami H."/>
        </authorList>
    </citation>
    <scope>NUCLEOTIDE SEQUENCE</scope>
    <source>
        <strain evidence="2">Expedition CK06-06</strain>
    </source>
</reference>
<feature type="domain" description="Myo-inositol-1-phosphate synthase GAPDH-like" evidence="1">
    <location>
        <begin position="134"/>
        <end position="239"/>
    </location>
</feature>
<comment type="caution">
    <text evidence="2">The sequence shown here is derived from an EMBL/GenBank/DDBJ whole genome shotgun (WGS) entry which is preliminary data.</text>
</comment>
<feature type="non-terminal residue" evidence="2">
    <location>
        <position position="263"/>
    </location>
</feature>
<dbReference type="InterPro" id="IPR013021">
    <property type="entry name" value="Myo-inos-1-P_Synthase_GAPDH"/>
</dbReference>
<name>X0W5D8_9ZZZZ</name>
<gene>
    <name evidence="2" type="ORF">S01H1_47218</name>
</gene>
<dbReference type="GO" id="GO:0006021">
    <property type="term" value="P:inositol biosynthetic process"/>
    <property type="evidence" value="ECO:0007669"/>
    <property type="project" value="TreeGrafter"/>
</dbReference>
<dbReference type="PANTHER" id="PTHR43125">
    <property type="entry name" value="INOSITOL-3-PHOSPHATE SYNTHASE"/>
    <property type="match status" value="1"/>
</dbReference>
<accession>X0W5D8</accession>
<sequence length="263" mass="28896">DSRKVGNDLAEAIYSEPNNTPVFCKVPKLGVKVMKGNLLDGLGKYLKDVVQVRQDEKTVDVAEVLREVEADLLVNYLPVGSDQATQWYAEQALDAGCAFVNCIPSFIASVPSWQKRFERAKLPVAGDDVMSQVGATVIHKTLAKLLVDRGALVEESYQLNVGGDTDFLNMIEEDRLISKRESKTLAVQAMVPYQIPLKIGPSDYVSFLKNKKICYILINGKYFGNTPVKIDLKLEVTDSPNSAGVVIDAIRATKIALDRGVYG</sequence>
<dbReference type="InterPro" id="IPR036291">
    <property type="entry name" value="NAD(P)-bd_dom_sf"/>
</dbReference>
<dbReference type="GO" id="GO:0004512">
    <property type="term" value="F:inositol-3-phosphate synthase activity"/>
    <property type="evidence" value="ECO:0007669"/>
    <property type="project" value="TreeGrafter"/>
</dbReference>
<dbReference type="Pfam" id="PF01658">
    <property type="entry name" value="Inos-1-P_synth"/>
    <property type="match status" value="1"/>
</dbReference>
<proteinExistence type="predicted"/>
<dbReference type="InterPro" id="IPR052199">
    <property type="entry name" value="MIPS"/>
</dbReference>
<dbReference type="SUPFAM" id="SSF51735">
    <property type="entry name" value="NAD(P)-binding Rossmann-fold domains"/>
    <property type="match status" value="1"/>
</dbReference>
<dbReference type="PANTHER" id="PTHR43125:SF1">
    <property type="entry name" value="INOSITOL-3-PHOSPHATE SYNTHASE"/>
    <property type="match status" value="1"/>
</dbReference>
<evidence type="ECO:0000313" key="2">
    <source>
        <dbReference type="EMBL" id="GAG19833.1"/>
    </source>
</evidence>
<organism evidence="2">
    <name type="scientific">marine sediment metagenome</name>
    <dbReference type="NCBI Taxonomy" id="412755"/>
    <lineage>
        <taxon>unclassified sequences</taxon>
        <taxon>metagenomes</taxon>
        <taxon>ecological metagenomes</taxon>
    </lineage>
</organism>
<dbReference type="EMBL" id="BARS01030266">
    <property type="protein sequence ID" value="GAG19833.1"/>
    <property type="molecule type" value="Genomic_DNA"/>
</dbReference>
<feature type="non-terminal residue" evidence="2">
    <location>
        <position position="1"/>
    </location>
</feature>
<dbReference type="AlphaFoldDB" id="X0W5D8"/>